<dbReference type="InterPro" id="IPR002139">
    <property type="entry name" value="Ribo/fructo_kinase"/>
</dbReference>
<gene>
    <name evidence="6" type="ORF">D9V41_10535</name>
</gene>
<reference evidence="6 7" key="1">
    <citation type="submission" date="2018-10" db="EMBL/GenBank/DDBJ databases">
        <title>Aeromicrobium sp. 9W16Y-2 whole genome shotgun sequence.</title>
        <authorList>
            <person name="Li F."/>
        </authorList>
    </citation>
    <scope>NUCLEOTIDE SEQUENCE [LARGE SCALE GENOMIC DNA]</scope>
    <source>
        <strain evidence="6 7">9W16Y-2</strain>
    </source>
</reference>
<comment type="caution">
    <text evidence="6">The sequence shown here is derived from an EMBL/GenBank/DDBJ whole genome shotgun (WGS) entry which is preliminary data.</text>
</comment>
<sequence length="322" mass="32722">MATPTRPRAVVLGQIGRDLVLVLDELPPGGGAAPVRERHEWLGGKGANQALACRQLGADAALIGAVADDDAGQAALEQAQHDGLDVTGVVRRSNARTALLIDVVAPPGTRRLLEDIGPDVTLTPADVAAVHGLIAGADVMVLQLQQPADALLAAIEVVEGTDVLLVADGAPPDEQVREALLRAGAVLRADQREAALLTGRELAGAPDTLVAAEDLVRRGARAVALSAGADGDVVAWSGGHVVTPLLGEHPVDPTGAGDAATAALAVALSTGESPERAAWWAAAAAAHSVVQAGGRARLDAREVRRAAEEAESASVASLRRRS</sequence>
<proteinExistence type="inferred from homology"/>
<accession>A0A3L8PJW7</accession>
<dbReference type="GO" id="GO:0005829">
    <property type="term" value="C:cytosol"/>
    <property type="evidence" value="ECO:0007669"/>
    <property type="project" value="TreeGrafter"/>
</dbReference>
<dbReference type="PROSITE" id="PS00584">
    <property type="entry name" value="PFKB_KINASES_2"/>
    <property type="match status" value="1"/>
</dbReference>
<keyword evidence="7" id="KW-1185">Reference proteome</keyword>
<evidence type="ECO:0000313" key="7">
    <source>
        <dbReference type="Proteomes" id="UP000282515"/>
    </source>
</evidence>
<dbReference type="PRINTS" id="PR00990">
    <property type="entry name" value="RIBOKINASE"/>
</dbReference>
<dbReference type="RefSeq" id="WP_121794522.1">
    <property type="nucleotide sequence ID" value="NZ_RDBF01000007.1"/>
</dbReference>
<evidence type="ECO:0000256" key="1">
    <source>
        <dbReference type="ARBA" id="ARBA00010688"/>
    </source>
</evidence>
<dbReference type="Pfam" id="PF00294">
    <property type="entry name" value="PfkB"/>
    <property type="match status" value="1"/>
</dbReference>
<evidence type="ECO:0000259" key="5">
    <source>
        <dbReference type="Pfam" id="PF00294"/>
    </source>
</evidence>
<dbReference type="EMBL" id="RDBF01000007">
    <property type="protein sequence ID" value="RLV55520.1"/>
    <property type="molecule type" value="Genomic_DNA"/>
</dbReference>
<keyword evidence="3 4" id="KW-0418">Kinase</keyword>
<evidence type="ECO:0000313" key="6">
    <source>
        <dbReference type="EMBL" id="RLV55520.1"/>
    </source>
</evidence>
<dbReference type="PANTHER" id="PTHR10584">
    <property type="entry name" value="SUGAR KINASE"/>
    <property type="match status" value="1"/>
</dbReference>
<evidence type="ECO:0000256" key="2">
    <source>
        <dbReference type="ARBA" id="ARBA00022679"/>
    </source>
</evidence>
<feature type="domain" description="Carbohydrate kinase PfkB" evidence="5">
    <location>
        <begin position="8"/>
        <end position="297"/>
    </location>
</feature>
<dbReference type="AlphaFoldDB" id="A0A3L8PJW7"/>
<dbReference type="GO" id="GO:0006796">
    <property type="term" value="P:phosphate-containing compound metabolic process"/>
    <property type="evidence" value="ECO:0007669"/>
    <property type="project" value="UniProtKB-ARBA"/>
</dbReference>
<dbReference type="Proteomes" id="UP000282515">
    <property type="component" value="Unassembled WGS sequence"/>
</dbReference>
<dbReference type="InterPro" id="IPR011611">
    <property type="entry name" value="PfkB_dom"/>
</dbReference>
<comment type="similarity">
    <text evidence="1 4">Belongs to the carbohydrate kinase PfkB family.</text>
</comment>
<dbReference type="OrthoDB" id="9775849at2"/>
<name>A0A3L8PJW7_9ACTN</name>
<dbReference type="InterPro" id="IPR002173">
    <property type="entry name" value="Carboh/pur_kinase_PfkB_CS"/>
</dbReference>
<keyword evidence="2 4" id="KW-0808">Transferase</keyword>
<evidence type="ECO:0000256" key="4">
    <source>
        <dbReference type="RuleBase" id="RU003704"/>
    </source>
</evidence>
<dbReference type="SUPFAM" id="SSF53613">
    <property type="entry name" value="Ribokinase-like"/>
    <property type="match status" value="1"/>
</dbReference>
<dbReference type="Gene3D" id="3.40.1190.20">
    <property type="match status" value="1"/>
</dbReference>
<evidence type="ECO:0000256" key="3">
    <source>
        <dbReference type="ARBA" id="ARBA00022777"/>
    </source>
</evidence>
<dbReference type="GO" id="GO:0016301">
    <property type="term" value="F:kinase activity"/>
    <property type="evidence" value="ECO:0007669"/>
    <property type="project" value="UniProtKB-KW"/>
</dbReference>
<protein>
    <submittedName>
        <fullName evidence="6">Carbohydrate kinase</fullName>
    </submittedName>
</protein>
<organism evidence="6 7">
    <name type="scientific">Aeromicrobium phragmitis</name>
    <dbReference type="NCBI Taxonomy" id="2478914"/>
    <lineage>
        <taxon>Bacteria</taxon>
        <taxon>Bacillati</taxon>
        <taxon>Actinomycetota</taxon>
        <taxon>Actinomycetes</taxon>
        <taxon>Propionibacteriales</taxon>
        <taxon>Nocardioidaceae</taxon>
        <taxon>Aeromicrobium</taxon>
    </lineage>
</organism>
<dbReference type="InterPro" id="IPR029056">
    <property type="entry name" value="Ribokinase-like"/>
</dbReference>
<dbReference type="PANTHER" id="PTHR10584:SF166">
    <property type="entry name" value="RIBOKINASE"/>
    <property type="match status" value="1"/>
</dbReference>